<protein>
    <recommendedName>
        <fullName evidence="1">ESAT-6-like protein</fullName>
    </recommendedName>
</protein>
<proteinExistence type="inferred from homology"/>
<dbReference type="Proteomes" id="UP000658656">
    <property type="component" value="Unassembled WGS sequence"/>
</dbReference>
<evidence type="ECO:0000313" key="2">
    <source>
        <dbReference type="EMBL" id="GHF88364.1"/>
    </source>
</evidence>
<sequence length="98" mass="10926">MSDGRILVDPATIHNAADHCKSAGGEIQSQFETLEHQLKKLIDGWTGDAMDQWHARQQEWNKALEDMNSLLARIAIALPEIADGYQQTDTDVMKMFGG</sequence>
<evidence type="ECO:0000313" key="3">
    <source>
        <dbReference type="Proteomes" id="UP000658656"/>
    </source>
</evidence>
<keyword evidence="3" id="KW-1185">Reference proteome</keyword>
<dbReference type="Pfam" id="PF06013">
    <property type="entry name" value="WXG100"/>
    <property type="match status" value="1"/>
</dbReference>
<comment type="caution">
    <text evidence="2">The sequence shown here is derived from an EMBL/GenBank/DDBJ whole genome shotgun (WGS) entry which is preliminary data.</text>
</comment>
<dbReference type="SUPFAM" id="SSF140453">
    <property type="entry name" value="EsxAB dimer-like"/>
    <property type="match status" value="1"/>
</dbReference>
<dbReference type="OrthoDB" id="3387628at2"/>
<dbReference type="InterPro" id="IPR010310">
    <property type="entry name" value="T7SS_ESAT-6-like"/>
</dbReference>
<dbReference type="AlphaFoldDB" id="A0A8H9J0P6"/>
<organism evidence="2 3">
    <name type="scientific">Amycolatopsis bartoniae</name>
    <dbReference type="NCBI Taxonomy" id="941986"/>
    <lineage>
        <taxon>Bacteria</taxon>
        <taxon>Bacillati</taxon>
        <taxon>Actinomycetota</taxon>
        <taxon>Actinomycetes</taxon>
        <taxon>Pseudonocardiales</taxon>
        <taxon>Pseudonocardiaceae</taxon>
        <taxon>Amycolatopsis</taxon>
    </lineage>
</organism>
<evidence type="ECO:0000256" key="1">
    <source>
        <dbReference type="RuleBase" id="RU362001"/>
    </source>
</evidence>
<name>A0A8H9J0P6_9PSEU</name>
<reference evidence="2" key="2">
    <citation type="submission" date="2020-09" db="EMBL/GenBank/DDBJ databases">
        <authorList>
            <person name="Sun Q."/>
            <person name="Zhou Y."/>
        </authorList>
    </citation>
    <scope>NUCLEOTIDE SEQUENCE</scope>
    <source>
        <strain evidence="2">CGMCC 4.7679</strain>
    </source>
</reference>
<accession>A0A8H9J0P6</accession>
<reference evidence="2" key="1">
    <citation type="journal article" date="2014" name="Int. J. Syst. Evol. Microbiol.">
        <title>Complete genome sequence of Corynebacterium casei LMG S-19264T (=DSM 44701T), isolated from a smear-ripened cheese.</title>
        <authorList>
            <consortium name="US DOE Joint Genome Institute (JGI-PGF)"/>
            <person name="Walter F."/>
            <person name="Albersmeier A."/>
            <person name="Kalinowski J."/>
            <person name="Ruckert C."/>
        </authorList>
    </citation>
    <scope>NUCLEOTIDE SEQUENCE</scope>
    <source>
        <strain evidence="2">CGMCC 4.7679</strain>
    </source>
</reference>
<gene>
    <name evidence="2" type="ORF">GCM10017566_72720</name>
</gene>
<dbReference type="NCBIfam" id="TIGR03930">
    <property type="entry name" value="WXG100_ESAT6"/>
    <property type="match status" value="1"/>
</dbReference>
<dbReference type="Gene3D" id="1.10.287.1060">
    <property type="entry name" value="ESAT-6-like"/>
    <property type="match status" value="1"/>
</dbReference>
<dbReference type="InterPro" id="IPR036689">
    <property type="entry name" value="ESAT-6-like_sf"/>
</dbReference>
<dbReference type="EMBL" id="BNAV01000022">
    <property type="protein sequence ID" value="GHF88364.1"/>
    <property type="molecule type" value="Genomic_DNA"/>
</dbReference>
<dbReference type="RefSeq" id="WP_145939135.1">
    <property type="nucleotide sequence ID" value="NZ_BNAV01000022.1"/>
</dbReference>
<comment type="similarity">
    <text evidence="1">Belongs to the WXG100 family.</text>
</comment>